<sequence length="347" mass="37976">MSTGYSPRLAQSGHAPVGSEFEQLFEAVGGQVAEVAALLDVPPIEVTAVVADDFRGEVERARASSEESEDYGNTRYNTDRLGSLAVAQTTRLTRDASRCQIVFDRTRLNLLGDPLTSLKTTMFVAHEMAHPLFFRLRAASGAVEASDGPVHPVDFARAITRNAADEMRCDIVADVVLQRMASLSTPDGQSRPATIADAAFSDGLRISIGEVLDETIYPGWPDLVDKCLAQEVSLDHLWRTVIYQTAEMLNLLAYAQVPARSADIPGPLEAEYAEHPGTRLYLSSTWIRILDAAADTLIVPLDRFRDCENELVTVGEAALLNMWERVGLTFGPSHSNSFHIYVTKPAR</sequence>
<evidence type="ECO:0000313" key="1">
    <source>
        <dbReference type="EMBL" id="GAA1990563.1"/>
    </source>
</evidence>
<reference evidence="2" key="1">
    <citation type="journal article" date="2019" name="Int. J. Syst. Evol. Microbiol.">
        <title>The Global Catalogue of Microorganisms (GCM) 10K type strain sequencing project: providing services to taxonomists for standard genome sequencing and annotation.</title>
        <authorList>
            <consortium name="The Broad Institute Genomics Platform"/>
            <consortium name="The Broad Institute Genome Sequencing Center for Infectious Disease"/>
            <person name="Wu L."/>
            <person name="Ma J."/>
        </authorList>
    </citation>
    <scope>NUCLEOTIDE SEQUENCE [LARGE SCALE GENOMIC DNA]</scope>
    <source>
        <strain evidence="2">JCM 16013</strain>
    </source>
</reference>
<organism evidence="1 2">
    <name type="scientific">Catenulispora subtropica</name>
    <dbReference type="NCBI Taxonomy" id="450798"/>
    <lineage>
        <taxon>Bacteria</taxon>
        <taxon>Bacillati</taxon>
        <taxon>Actinomycetota</taxon>
        <taxon>Actinomycetes</taxon>
        <taxon>Catenulisporales</taxon>
        <taxon>Catenulisporaceae</taxon>
        <taxon>Catenulispora</taxon>
    </lineage>
</organism>
<evidence type="ECO:0000313" key="2">
    <source>
        <dbReference type="Proteomes" id="UP001499854"/>
    </source>
</evidence>
<proteinExistence type="predicted"/>
<evidence type="ECO:0008006" key="3">
    <source>
        <dbReference type="Google" id="ProtNLM"/>
    </source>
</evidence>
<dbReference type="EMBL" id="BAAAQM010000043">
    <property type="protein sequence ID" value="GAA1990563.1"/>
    <property type="molecule type" value="Genomic_DNA"/>
</dbReference>
<protein>
    <recommendedName>
        <fullName evidence="3">IrrE N-terminal-like domain-containing protein</fullName>
    </recommendedName>
</protein>
<comment type="caution">
    <text evidence="1">The sequence shown here is derived from an EMBL/GenBank/DDBJ whole genome shotgun (WGS) entry which is preliminary data.</text>
</comment>
<name>A0ABP5E3X9_9ACTN</name>
<dbReference type="Proteomes" id="UP001499854">
    <property type="component" value="Unassembled WGS sequence"/>
</dbReference>
<gene>
    <name evidence="1" type="ORF">GCM10009838_62240</name>
</gene>
<accession>A0ABP5E3X9</accession>
<keyword evidence="2" id="KW-1185">Reference proteome</keyword>